<dbReference type="InterPro" id="IPR034197">
    <property type="entry name" value="Peptidases_S8_3"/>
</dbReference>
<dbReference type="FunFam" id="3.30.70.80:FF:000003">
    <property type="entry name" value="Subtilisin-like protease SBT1.9"/>
    <property type="match status" value="1"/>
</dbReference>
<feature type="domain" description="Subtilisin-like protease fibronectin type-III" evidence="14">
    <location>
        <begin position="662"/>
        <end position="764"/>
    </location>
</feature>
<keyword evidence="3" id="KW-0964">Secreted</keyword>
<dbReference type="GO" id="GO:0006508">
    <property type="term" value="P:proteolysis"/>
    <property type="evidence" value="ECO:0007669"/>
    <property type="project" value="UniProtKB-KW"/>
</dbReference>
<keyword evidence="8" id="KW-0325">Glycoprotein</keyword>
<dbReference type="SUPFAM" id="SSF52743">
    <property type="entry name" value="Subtilisin-like"/>
    <property type="match status" value="1"/>
</dbReference>
<evidence type="ECO:0000256" key="10">
    <source>
        <dbReference type="PROSITE-ProRule" id="PRU01240"/>
    </source>
</evidence>
<comment type="subcellular location">
    <subcellularLocation>
        <location evidence="1">Secreted</location>
    </subcellularLocation>
</comment>
<keyword evidence="4 10" id="KW-0645">Protease</keyword>
<evidence type="ECO:0000256" key="5">
    <source>
        <dbReference type="ARBA" id="ARBA00022729"/>
    </source>
</evidence>
<evidence type="ECO:0000256" key="6">
    <source>
        <dbReference type="ARBA" id="ARBA00022801"/>
    </source>
</evidence>
<evidence type="ECO:0000256" key="2">
    <source>
        <dbReference type="ARBA" id="ARBA00011073"/>
    </source>
</evidence>
<dbReference type="STRING" id="3983.A0A2C9U020"/>
<feature type="active site" description="Charge relay system" evidence="9 10">
    <location>
        <position position="227"/>
    </location>
</feature>
<dbReference type="InterPro" id="IPR041469">
    <property type="entry name" value="Subtilisin-like_FN3"/>
</dbReference>
<protein>
    <recommendedName>
        <fullName evidence="16">Subtilisin-like protease</fullName>
    </recommendedName>
</protein>
<evidence type="ECO:0000256" key="1">
    <source>
        <dbReference type="ARBA" id="ARBA00004613"/>
    </source>
</evidence>
<feature type="active site" description="Charge relay system" evidence="9 10">
    <location>
        <position position="156"/>
    </location>
</feature>
<feature type="domain" description="Peptidase S8/S53" evidence="12">
    <location>
        <begin position="147"/>
        <end position="588"/>
    </location>
</feature>
<keyword evidence="6 10" id="KW-0378">Hydrolase</keyword>
<evidence type="ECO:0000256" key="7">
    <source>
        <dbReference type="ARBA" id="ARBA00022825"/>
    </source>
</evidence>
<dbReference type="FunFam" id="3.40.50.200:FF:000006">
    <property type="entry name" value="Subtilisin-like protease SBT1.5"/>
    <property type="match status" value="1"/>
</dbReference>
<dbReference type="CDD" id="cd04852">
    <property type="entry name" value="Peptidases_S8_3"/>
    <property type="match status" value="1"/>
</dbReference>
<dbReference type="PANTHER" id="PTHR10795">
    <property type="entry name" value="PROPROTEIN CONVERTASE SUBTILISIN/KEXIN"/>
    <property type="match status" value="1"/>
</dbReference>
<dbReference type="PROSITE" id="PS51257">
    <property type="entry name" value="PROKAR_LIPOPROTEIN"/>
    <property type="match status" value="1"/>
</dbReference>
<evidence type="ECO:0000259" key="14">
    <source>
        <dbReference type="Pfam" id="PF17766"/>
    </source>
</evidence>
<dbReference type="Pfam" id="PF17766">
    <property type="entry name" value="fn3_6"/>
    <property type="match status" value="1"/>
</dbReference>
<dbReference type="InterPro" id="IPR023828">
    <property type="entry name" value="Peptidase_S8_Ser-AS"/>
</dbReference>
<dbReference type="InterPro" id="IPR037045">
    <property type="entry name" value="S8pro/Inhibitor_I9_sf"/>
</dbReference>
<keyword evidence="5 11" id="KW-0732">Signal</keyword>
<gene>
    <name evidence="15" type="ORF">MANES_18G039200</name>
</gene>
<dbReference type="GO" id="GO:0005576">
    <property type="term" value="C:extracellular region"/>
    <property type="evidence" value="ECO:0000318"/>
    <property type="project" value="GO_Central"/>
</dbReference>
<evidence type="ECO:0000259" key="12">
    <source>
        <dbReference type="Pfam" id="PF00082"/>
    </source>
</evidence>
<feature type="active site" description="Charge relay system" evidence="9 10">
    <location>
        <position position="548"/>
    </location>
</feature>
<dbReference type="Gene3D" id="2.60.40.2310">
    <property type="match status" value="1"/>
</dbReference>
<dbReference type="Gene3D" id="3.50.30.30">
    <property type="match status" value="1"/>
</dbReference>
<dbReference type="InterPro" id="IPR015500">
    <property type="entry name" value="Peptidase_S8_subtilisin-rel"/>
</dbReference>
<evidence type="ECO:0000256" key="3">
    <source>
        <dbReference type="ARBA" id="ARBA00022525"/>
    </source>
</evidence>
<evidence type="ECO:0000256" key="8">
    <source>
        <dbReference type="ARBA" id="ARBA00023180"/>
    </source>
</evidence>
<dbReference type="PRINTS" id="PR00723">
    <property type="entry name" value="SUBTILISIN"/>
</dbReference>
<feature type="chain" id="PRO_5012180677" description="Subtilisin-like protease" evidence="11">
    <location>
        <begin position="24"/>
        <end position="778"/>
    </location>
</feature>
<dbReference type="InterPro" id="IPR000209">
    <property type="entry name" value="Peptidase_S8/S53_dom"/>
</dbReference>
<sequence length="778" mass="83306">MGEKMKMLPLFLFFLACPCFFDARSAISALEDRATYIVHMDKSLMPKTFNNHQDWYSSICNSLKSTYNNLSSSHNDHSLPSSFVYSYDNAAHGFTAVLSSSQLQTLRNSPGFVSAYKDKTATVDTTHTYKFLSLNPSTGLWPASNFGEDVIIGVIDSGVWPESKSFRDDGMTAVPSRWKGICEEGEEFNSSMCNSKLIGARYFNKGVIAAHPGTKIFMNSPRDIFGHGTHTSSTAAGNYVEDATYFGYATGTARGMAPRARVAMYKVLWEEGRYASDVLAGMDQAIADGVDVISISMGFDGVPLYEDPIAIASFAAMENGVVVSSSAGNEGPDLGTLHNGIPWLLTVAAGTIDRSFAGTLSLGNGQTIIGWTLFPANALVDNLPLIHNKTFSACNSTKLLSQAQFGIILCDDIGEVFNQMNAIAASPNVAAAIFISNDPSLLELGGSYSPSVVISPSEASAVIEYATTYEKPSASMKFQQTITGTKPAPAAAIYTSRGPSPSYPSILKPDIMAPGSQVLASWIPNGQSAQIGLNIYLSSDFDMISGTSMACPHASGVAALLKGAHPEWSPAAIRSAMMTTANPLDNTQNPIIDNGAEKFAHASPLAMGAGQIDPNRALDPGLIYDATPQDYVNLLCSMNYTKNQILAITRSKRYHCSNPSSDLNYPSFIALYDNKTTSVMVQKFKRTVTNVGEDAATYKAKVTAPKGSIVTVSPTTLVFGKKYDKQSYCITIKYSGDKKMSVQFGSLVWIEENGVHTVRSPIAVSPLVIAGGVVANAV</sequence>
<dbReference type="GO" id="GO:0009609">
    <property type="term" value="P:response to symbiotic bacterium"/>
    <property type="evidence" value="ECO:0007669"/>
    <property type="project" value="UniProtKB-ARBA"/>
</dbReference>
<organism evidence="15">
    <name type="scientific">Manihot esculenta</name>
    <name type="common">Cassava</name>
    <name type="synonym">Jatropha manihot</name>
    <dbReference type="NCBI Taxonomy" id="3983"/>
    <lineage>
        <taxon>Eukaryota</taxon>
        <taxon>Viridiplantae</taxon>
        <taxon>Streptophyta</taxon>
        <taxon>Embryophyta</taxon>
        <taxon>Tracheophyta</taxon>
        <taxon>Spermatophyta</taxon>
        <taxon>Magnoliopsida</taxon>
        <taxon>eudicotyledons</taxon>
        <taxon>Gunneridae</taxon>
        <taxon>Pentapetalae</taxon>
        <taxon>rosids</taxon>
        <taxon>fabids</taxon>
        <taxon>Malpighiales</taxon>
        <taxon>Euphorbiaceae</taxon>
        <taxon>Crotonoideae</taxon>
        <taxon>Manihoteae</taxon>
        <taxon>Manihot</taxon>
    </lineage>
</organism>
<evidence type="ECO:0008006" key="16">
    <source>
        <dbReference type="Google" id="ProtNLM"/>
    </source>
</evidence>
<evidence type="ECO:0000256" key="4">
    <source>
        <dbReference type="ARBA" id="ARBA00022670"/>
    </source>
</evidence>
<evidence type="ECO:0000256" key="9">
    <source>
        <dbReference type="PIRSR" id="PIRSR615500-1"/>
    </source>
</evidence>
<dbReference type="GO" id="GO:0004252">
    <property type="term" value="F:serine-type endopeptidase activity"/>
    <property type="evidence" value="ECO:0000318"/>
    <property type="project" value="GO_Central"/>
</dbReference>
<dbReference type="Gene3D" id="3.30.70.80">
    <property type="entry name" value="Peptidase S8 propeptide/proteinase inhibitor I9"/>
    <property type="match status" value="1"/>
</dbReference>
<keyword evidence="7 10" id="KW-0720">Serine protease</keyword>
<proteinExistence type="inferred from homology"/>
<dbReference type="InterPro" id="IPR010259">
    <property type="entry name" value="S8pro/Inhibitor_I9"/>
</dbReference>
<reference evidence="15" key="1">
    <citation type="submission" date="2016-02" db="EMBL/GenBank/DDBJ databases">
        <title>WGS assembly of Manihot esculenta.</title>
        <authorList>
            <person name="Bredeson J.V."/>
            <person name="Prochnik S.E."/>
            <person name="Lyons J.B."/>
            <person name="Schmutz J."/>
            <person name="Grimwood J."/>
            <person name="Vrebalov J."/>
            <person name="Bart R.S."/>
            <person name="Amuge T."/>
            <person name="Ferguson M.E."/>
            <person name="Green R."/>
            <person name="Putnam N."/>
            <person name="Stites J."/>
            <person name="Rounsley S."/>
            <person name="Rokhsar D.S."/>
        </authorList>
    </citation>
    <scope>NUCLEOTIDE SEQUENCE [LARGE SCALE GENOMIC DNA]</scope>
    <source>
        <tissue evidence="15">Leaf</tissue>
    </source>
</reference>
<feature type="domain" description="Inhibitor I9" evidence="13">
    <location>
        <begin position="35"/>
        <end position="121"/>
    </location>
</feature>
<dbReference type="InterPro" id="IPR045051">
    <property type="entry name" value="SBT"/>
</dbReference>
<dbReference type="Gene3D" id="3.40.50.200">
    <property type="entry name" value="Peptidase S8/S53 domain"/>
    <property type="match status" value="1"/>
</dbReference>
<dbReference type="PROSITE" id="PS51892">
    <property type="entry name" value="SUBTILASE"/>
    <property type="match status" value="1"/>
</dbReference>
<dbReference type="InterPro" id="IPR036852">
    <property type="entry name" value="Peptidase_S8/S53_dom_sf"/>
</dbReference>
<dbReference type="AlphaFoldDB" id="A0A2C9U020"/>
<evidence type="ECO:0000256" key="11">
    <source>
        <dbReference type="SAM" id="SignalP"/>
    </source>
</evidence>
<dbReference type="Pfam" id="PF05922">
    <property type="entry name" value="Inhibitor_I9"/>
    <property type="match status" value="1"/>
</dbReference>
<evidence type="ECO:0000313" key="15">
    <source>
        <dbReference type="EMBL" id="OAY22948.1"/>
    </source>
</evidence>
<feature type="signal peptide" evidence="11">
    <location>
        <begin position="1"/>
        <end position="23"/>
    </location>
</feature>
<dbReference type="Pfam" id="PF00082">
    <property type="entry name" value="Peptidase_S8"/>
    <property type="match status" value="1"/>
</dbReference>
<dbReference type="OrthoDB" id="835360at2759"/>
<accession>A0A2C9U020</accession>
<dbReference type="PROSITE" id="PS00138">
    <property type="entry name" value="SUBTILASE_SER"/>
    <property type="match status" value="1"/>
</dbReference>
<comment type="similarity">
    <text evidence="2 10">Belongs to the peptidase S8 family.</text>
</comment>
<evidence type="ECO:0000259" key="13">
    <source>
        <dbReference type="Pfam" id="PF05922"/>
    </source>
</evidence>
<dbReference type="EMBL" id="CM004404">
    <property type="protein sequence ID" value="OAY22948.1"/>
    <property type="molecule type" value="Genomic_DNA"/>
</dbReference>
<name>A0A2C9U020_MANES</name>